<keyword evidence="3" id="KW-1185">Reference proteome</keyword>
<accession>A0ABV8K5Z9</accession>
<protein>
    <submittedName>
        <fullName evidence="2">Uncharacterized protein</fullName>
    </submittedName>
</protein>
<comment type="caution">
    <text evidence="2">The sequence shown here is derived from an EMBL/GenBank/DDBJ whole genome shotgun (WGS) entry which is preliminary data.</text>
</comment>
<evidence type="ECO:0000256" key="1">
    <source>
        <dbReference type="SAM" id="Phobius"/>
    </source>
</evidence>
<evidence type="ECO:0000313" key="2">
    <source>
        <dbReference type="EMBL" id="MFC4101436.1"/>
    </source>
</evidence>
<keyword evidence="1" id="KW-0472">Membrane</keyword>
<organism evidence="2 3">
    <name type="scientific">Paenibacillus xanthanilyticus</name>
    <dbReference type="NCBI Taxonomy" id="1783531"/>
    <lineage>
        <taxon>Bacteria</taxon>
        <taxon>Bacillati</taxon>
        <taxon>Bacillota</taxon>
        <taxon>Bacilli</taxon>
        <taxon>Bacillales</taxon>
        <taxon>Paenibacillaceae</taxon>
        <taxon>Paenibacillus</taxon>
    </lineage>
</organism>
<dbReference type="EMBL" id="JBHSAM010000028">
    <property type="protein sequence ID" value="MFC4101436.1"/>
    <property type="molecule type" value="Genomic_DNA"/>
</dbReference>
<keyword evidence="1" id="KW-0812">Transmembrane</keyword>
<sequence>MFILAILLILLVLYVLYTKRETNEELLGLKLFGYYILGAFSFTVNSLVLPVGFVLSFFLRPKTNAGIKRGASIFGLIMLILNWIL</sequence>
<dbReference type="RefSeq" id="WP_377720052.1">
    <property type="nucleotide sequence ID" value="NZ_JBHSAM010000028.1"/>
</dbReference>
<proteinExistence type="predicted"/>
<evidence type="ECO:0000313" key="3">
    <source>
        <dbReference type="Proteomes" id="UP001595715"/>
    </source>
</evidence>
<keyword evidence="1" id="KW-1133">Transmembrane helix</keyword>
<name>A0ABV8K5Z9_9BACL</name>
<feature type="transmembrane region" description="Helical" evidence="1">
    <location>
        <begin position="66"/>
        <end position="84"/>
    </location>
</feature>
<dbReference type="Proteomes" id="UP001595715">
    <property type="component" value="Unassembled WGS sequence"/>
</dbReference>
<reference evidence="3" key="1">
    <citation type="journal article" date="2019" name="Int. J. Syst. Evol. Microbiol.">
        <title>The Global Catalogue of Microorganisms (GCM) 10K type strain sequencing project: providing services to taxonomists for standard genome sequencing and annotation.</title>
        <authorList>
            <consortium name="The Broad Institute Genomics Platform"/>
            <consortium name="The Broad Institute Genome Sequencing Center for Infectious Disease"/>
            <person name="Wu L."/>
            <person name="Ma J."/>
        </authorList>
    </citation>
    <scope>NUCLEOTIDE SEQUENCE [LARGE SCALE GENOMIC DNA]</scope>
    <source>
        <strain evidence="3">IBRC-M 10987</strain>
    </source>
</reference>
<feature type="transmembrane region" description="Helical" evidence="1">
    <location>
        <begin position="34"/>
        <end position="59"/>
    </location>
</feature>
<gene>
    <name evidence="2" type="ORF">ACFOZ8_17475</name>
</gene>